<feature type="domain" description="CCHC-type" evidence="3">
    <location>
        <begin position="99"/>
        <end position="115"/>
    </location>
</feature>
<sequence>ENGLRPDIKHLIGFSQIRDFATLAEKSRICDDDGKAKTNYYKAIGDNKKGKGQDRGKPYADKGKRVAENSSGRRKFTGQCFKCGEMGHKSSECPKKVDKCYNCGKWGHRSEVCTEKVTCWNCGEEGHKSPTCKKPRKTIGKVFALNGDDADQVDNLIR</sequence>
<keyword evidence="1" id="KW-0863">Zinc-finger</keyword>
<name>A0A392PE64_9FABA</name>
<dbReference type="InterPro" id="IPR036875">
    <property type="entry name" value="Znf_CCHC_sf"/>
</dbReference>
<evidence type="ECO:0000256" key="2">
    <source>
        <dbReference type="SAM" id="MobiDB-lite"/>
    </source>
</evidence>
<feature type="non-terminal residue" evidence="4">
    <location>
        <position position="1"/>
    </location>
</feature>
<dbReference type="PANTHER" id="PTHR23002">
    <property type="entry name" value="ZINC FINGER CCHC DOMAIN CONTAINING PROTEIN"/>
    <property type="match status" value="1"/>
</dbReference>
<dbReference type="PROSITE" id="PS50158">
    <property type="entry name" value="ZF_CCHC"/>
    <property type="match status" value="3"/>
</dbReference>
<proteinExistence type="predicted"/>
<comment type="caution">
    <text evidence="4">The sequence shown here is derived from an EMBL/GenBank/DDBJ whole genome shotgun (WGS) entry which is preliminary data.</text>
</comment>
<dbReference type="AlphaFoldDB" id="A0A392PE64"/>
<keyword evidence="1" id="KW-0862">Zinc</keyword>
<dbReference type="Pfam" id="PF00098">
    <property type="entry name" value="zf-CCHC"/>
    <property type="match status" value="3"/>
</dbReference>
<dbReference type="Gene3D" id="4.10.60.10">
    <property type="entry name" value="Zinc finger, CCHC-type"/>
    <property type="match status" value="2"/>
</dbReference>
<dbReference type="Proteomes" id="UP000265520">
    <property type="component" value="Unassembled WGS sequence"/>
</dbReference>
<organism evidence="4 5">
    <name type="scientific">Trifolium medium</name>
    <dbReference type="NCBI Taxonomy" id="97028"/>
    <lineage>
        <taxon>Eukaryota</taxon>
        <taxon>Viridiplantae</taxon>
        <taxon>Streptophyta</taxon>
        <taxon>Embryophyta</taxon>
        <taxon>Tracheophyta</taxon>
        <taxon>Spermatophyta</taxon>
        <taxon>Magnoliopsida</taxon>
        <taxon>eudicotyledons</taxon>
        <taxon>Gunneridae</taxon>
        <taxon>Pentapetalae</taxon>
        <taxon>rosids</taxon>
        <taxon>fabids</taxon>
        <taxon>Fabales</taxon>
        <taxon>Fabaceae</taxon>
        <taxon>Papilionoideae</taxon>
        <taxon>50 kb inversion clade</taxon>
        <taxon>NPAAA clade</taxon>
        <taxon>Hologalegina</taxon>
        <taxon>IRL clade</taxon>
        <taxon>Trifolieae</taxon>
        <taxon>Trifolium</taxon>
    </lineage>
</organism>
<feature type="region of interest" description="Disordered" evidence="2">
    <location>
        <begin position="46"/>
        <end position="70"/>
    </location>
</feature>
<dbReference type="GO" id="GO:0003676">
    <property type="term" value="F:nucleic acid binding"/>
    <property type="evidence" value="ECO:0007669"/>
    <property type="project" value="InterPro"/>
</dbReference>
<keyword evidence="5" id="KW-1185">Reference proteome</keyword>
<feature type="domain" description="CCHC-type" evidence="3">
    <location>
        <begin position="80"/>
        <end position="95"/>
    </location>
</feature>
<dbReference type="InterPro" id="IPR051714">
    <property type="entry name" value="Znf_CCHC_NABP"/>
</dbReference>
<protein>
    <submittedName>
        <fullName evidence="4">Cellular nucleic acid-binding protein</fullName>
    </submittedName>
</protein>
<dbReference type="SMART" id="SM00343">
    <property type="entry name" value="ZnF_C2HC"/>
    <property type="match status" value="3"/>
</dbReference>
<dbReference type="InterPro" id="IPR001878">
    <property type="entry name" value="Znf_CCHC"/>
</dbReference>
<dbReference type="SUPFAM" id="SSF57756">
    <property type="entry name" value="Retrovirus zinc finger-like domains"/>
    <property type="match status" value="2"/>
</dbReference>
<evidence type="ECO:0000313" key="4">
    <source>
        <dbReference type="EMBL" id="MCI10388.1"/>
    </source>
</evidence>
<feature type="compositionally biased region" description="Basic and acidic residues" evidence="2">
    <location>
        <begin position="46"/>
        <end position="67"/>
    </location>
</feature>
<keyword evidence="1" id="KW-0479">Metal-binding</keyword>
<feature type="domain" description="CCHC-type" evidence="3">
    <location>
        <begin position="119"/>
        <end position="134"/>
    </location>
</feature>
<reference evidence="4 5" key="1">
    <citation type="journal article" date="2018" name="Front. Plant Sci.">
        <title>Red Clover (Trifolium pratense) and Zigzag Clover (T. medium) - A Picture of Genomic Similarities and Differences.</title>
        <authorList>
            <person name="Dluhosova J."/>
            <person name="Istvanek J."/>
            <person name="Nedelnik J."/>
            <person name="Repkova J."/>
        </authorList>
    </citation>
    <scope>NUCLEOTIDE SEQUENCE [LARGE SCALE GENOMIC DNA]</scope>
    <source>
        <strain evidence="5">cv. 10/8</strain>
        <tissue evidence="4">Leaf</tissue>
    </source>
</reference>
<dbReference type="EMBL" id="LXQA010076050">
    <property type="protein sequence ID" value="MCI10388.1"/>
    <property type="molecule type" value="Genomic_DNA"/>
</dbReference>
<feature type="non-terminal residue" evidence="4">
    <location>
        <position position="158"/>
    </location>
</feature>
<dbReference type="GO" id="GO:0008270">
    <property type="term" value="F:zinc ion binding"/>
    <property type="evidence" value="ECO:0007669"/>
    <property type="project" value="UniProtKB-KW"/>
</dbReference>
<evidence type="ECO:0000259" key="3">
    <source>
        <dbReference type="PROSITE" id="PS50158"/>
    </source>
</evidence>
<evidence type="ECO:0000313" key="5">
    <source>
        <dbReference type="Proteomes" id="UP000265520"/>
    </source>
</evidence>
<evidence type="ECO:0000256" key="1">
    <source>
        <dbReference type="PROSITE-ProRule" id="PRU00047"/>
    </source>
</evidence>
<accession>A0A392PE64</accession>